<keyword evidence="2" id="KW-1003">Cell membrane</keyword>
<keyword evidence="3 9" id="KW-0812">Transmembrane</keyword>
<keyword evidence="14" id="KW-1185">Reference proteome</keyword>
<dbReference type="PANTHER" id="PTHR24249:SF372">
    <property type="entry name" value="G-PROTEIN COUPLED RECEPTORS FAMILY 1 PROFILE DOMAIN-CONTAINING PROTEIN"/>
    <property type="match status" value="1"/>
</dbReference>
<dbReference type="Proteomes" id="UP000271974">
    <property type="component" value="Unassembled WGS sequence"/>
</dbReference>
<keyword evidence="8 9" id="KW-0807">Transducer</keyword>
<dbReference type="Pfam" id="PF00001">
    <property type="entry name" value="7tm_1"/>
    <property type="match status" value="1"/>
</dbReference>
<evidence type="ECO:0000256" key="3">
    <source>
        <dbReference type="ARBA" id="ARBA00022692"/>
    </source>
</evidence>
<feature type="transmembrane region" description="Helical" evidence="11">
    <location>
        <begin position="153"/>
        <end position="174"/>
    </location>
</feature>
<dbReference type="EMBL" id="RQTK01000866">
    <property type="protein sequence ID" value="RUS74095.1"/>
    <property type="molecule type" value="Genomic_DNA"/>
</dbReference>
<keyword evidence="6 11" id="KW-0472">Membrane</keyword>
<comment type="similarity">
    <text evidence="9">Belongs to the G-protein coupled receptor 1 family.</text>
</comment>
<dbReference type="InterPro" id="IPR000276">
    <property type="entry name" value="GPCR_Rhodpsn"/>
</dbReference>
<evidence type="ECO:0000256" key="10">
    <source>
        <dbReference type="SAM" id="MobiDB-lite"/>
    </source>
</evidence>
<dbReference type="OrthoDB" id="6147321at2759"/>
<accession>A0A433SXP7</accession>
<gene>
    <name evidence="13" type="ORF">EGW08_018142</name>
</gene>
<evidence type="ECO:0000256" key="4">
    <source>
        <dbReference type="ARBA" id="ARBA00022989"/>
    </source>
</evidence>
<keyword evidence="4 11" id="KW-1133">Transmembrane helix</keyword>
<evidence type="ECO:0000256" key="2">
    <source>
        <dbReference type="ARBA" id="ARBA00022475"/>
    </source>
</evidence>
<feature type="transmembrane region" description="Helical" evidence="11">
    <location>
        <begin position="112"/>
        <end position="132"/>
    </location>
</feature>
<dbReference type="GO" id="GO:0005886">
    <property type="term" value="C:plasma membrane"/>
    <property type="evidence" value="ECO:0007669"/>
    <property type="project" value="UniProtKB-SubCell"/>
</dbReference>
<evidence type="ECO:0000256" key="6">
    <source>
        <dbReference type="ARBA" id="ARBA00023136"/>
    </source>
</evidence>
<evidence type="ECO:0000256" key="11">
    <source>
        <dbReference type="SAM" id="Phobius"/>
    </source>
</evidence>
<dbReference type="Gene3D" id="1.20.1070.10">
    <property type="entry name" value="Rhodopsin 7-helix transmembrane proteins"/>
    <property type="match status" value="2"/>
</dbReference>
<evidence type="ECO:0000256" key="7">
    <source>
        <dbReference type="ARBA" id="ARBA00023170"/>
    </source>
</evidence>
<evidence type="ECO:0000256" key="9">
    <source>
        <dbReference type="RuleBase" id="RU000688"/>
    </source>
</evidence>
<evidence type="ECO:0000256" key="8">
    <source>
        <dbReference type="ARBA" id="ARBA00023224"/>
    </source>
</evidence>
<dbReference type="PROSITE" id="PS00237">
    <property type="entry name" value="G_PROTEIN_RECEP_F1_1"/>
    <property type="match status" value="1"/>
</dbReference>
<feature type="transmembrane region" description="Helical" evidence="11">
    <location>
        <begin position="67"/>
        <end position="92"/>
    </location>
</feature>
<keyword evidence="5 9" id="KW-0297">G-protein coupled receptor</keyword>
<evidence type="ECO:0000256" key="5">
    <source>
        <dbReference type="ARBA" id="ARBA00023040"/>
    </source>
</evidence>
<feature type="transmembrane region" description="Helical" evidence="11">
    <location>
        <begin position="227"/>
        <end position="250"/>
    </location>
</feature>
<dbReference type="GO" id="GO:0004930">
    <property type="term" value="F:G protein-coupled receptor activity"/>
    <property type="evidence" value="ECO:0007669"/>
    <property type="project" value="UniProtKB-KW"/>
</dbReference>
<comment type="caution">
    <text evidence="13">The sequence shown here is derived from an EMBL/GenBank/DDBJ whole genome shotgun (WGS) entry which is preliminary data.</text>
</comment>
<feature type="domain" description="G-protein coupled receptors family 1 profile" evidence="12">
    <location>
        <begin position="46"/>
        <end position="492"/>
    </location>
</feature>
<evidence type="ECO:0000256" key="1">
    <source>
        <dbReference type="ARBA" id="ARBA00004651"/>
    </source>
</evidence>
<dbReference type="PROSITE" id="PS50262">
    <property type="entry name" value="G_PROTEIN_RECEP_F1_2"/>
    <property type="match status" value="1"/>
</dbReference>
<keyword evidence="7 9" id="KW-0675">Receptor</keyword>
<evidence type="ECO:0000313" key="14">
    <source>
        <dbReference type="Proteomes" id="UP000271974"/>
    </source>
</evidence>
<dbReference type="AlphaFoldDB" id="A0A433SXP7"/>
<dbReference type="STRING" id="188477.A0A433SXP7"/>
<organism evidence="13 14">
    <name type="scientific">Elysia chlorotica</name>
    <name type="common">Eastern emerald elysia</name>
    <name type="synonym">Sea slug</name>
    <dbReference type="NCBI Taxonomy" id="188477"/>
    <lineage>
        <taxon>Eukaryota</taxon>
        <taxon>Metazoa</taxon>
        <taxon>Spiralia</taxon>
        <taxon>Lophotrochozoa</taxon>
        <taxon>Mollusca</taxon>
        <taxon>Gastropoda</taxon>
        <taxon>Heterobranchia</taxon>
        <taxon>Euthyneura</taxon>
        <taxon>Panpulmonata</taxon>
        <taxon>Sacoglossa</taxon>
        <taxon>Placobranchoidea</taxon>
        <taxon>Plakobranchidae</taxon>
        <taxon>Elysia</taxon>
    </lineage>
</organism>
<protein>
    <recommendedName>
        <fullName evidence="12">G-protein coupled receptors family 1 profile domain-containing protein</fullName>
    </recommendedName>
</protein>
<evidence type="ECO:0000259" key="12">
    <source>
        <dbReference type="PROSITE" id="PS50262"/>
    </source>
</evidence>
<dbReference type="SUPFAM" id="SSF81321">
    <property type="entry name" value="Family A G protein-coupled receptor-like"/>
    <property type="match status" value="1"/>
</dbReference>
<dbReference type="InterPro" id="IPR050569">
    <property type="entry name" value="TAAR"/>
</dbReference>
<reference evidence="13 14" key="1">
    <citation type="submission" date="2019-01" db="EMBL/GenBank/DDBJ databases">
        <title>A draft genome assembly of the solar-powered sea slug Elysia chlorotica.</title>
        <authorList>
            <person name="Cai H."/>
            <person name="Li Q."/>
            <person name="Fang X."/>
            <person name="Li J."/>
            <person name="Curtis N.E."/>
            <person name="Altenburger A."/>
            <person name="Shibata T."/>
            <person name="Feng M."/>
            <person name="Maeda T."/>
            <person name="Schwartz J.A."/>
            <person name="Shigenobu S."/>
            <person name="Lundholm N."/>
            <person name="Nishiyama T."/>
            <person name="Yang H."/>
            <person name="Hasebe M."/>
            <person name="Li S."/>
            <person name="Pierce S.K."/>
            <person name="Wang J."/>
        </authorList>
    </citation>
    <scope>NUCLEOTIDE SEQUENCE [LARGE SCALE GENOMIC DNA]</scope>
    <source>
        <strain evidence="13">EC2010</strain>
        <tissue evidence="13">Whole organism of an adult</tissue>
    </source>
</reference>
<feature type="transmembrane region" description="Helical" evidence="11">
    <location>
        <begin position="30"/>
        <end position="55"/>
    </location>
</feature>
<feature type="region of interest" description="Disordered" evidence="10">
    <location>
        <begin position="322"/>
        <end position="343"/>
    </location>
</feature>
<sequence>MIKCIPHSTPLFWGTHGDPFVYNKSTIVEIIFHSCELLLGTLGTCLNLFLVITILMNEEIKQERSSYLTMSLAVADIFVSGGIIMTESILFLSYTAPVHDGKRPTLLVCQMWAGFATFACSLSSLNLPAIALDRYICISRPLHYEVVMTSNRLASLLGVVWVISLGAGFLPLTWPFSQTCYTDDGSDTFEVPPFSPLNGSFNELVFMLEPGSSCHPLRMCLLSISPLQGIALATVVIIAPSIILVVICILKFRITSAHKNSVNFTLGTVNSLPDTHKKFMFPSSISLGIIKSSFMRRDPGTSDIDNKSVSQVDHANVMISSEESSSVDMDESNESLDQAPPLEHDKTLSFSDKFVALVNVSSINMPKMQSLPKMASKPSVSRTISNFFGSGVDDIKKYKSRSMHARIASTTSVKSLRDKIAGRSDGMSSFLQGASKAFRVLALVVGSYLLSWLPLGFNIIVQSIWPGAISLRSSQAMLKAATFTACVNPIICSLSDKRLLGAMKSTFSKHSSGVGQSAMPDF</sequence>
<dbReference type="InterPro" id="IPR017452">
    <property type="entry name" value="GPCR_Rhodpsn_7TM"/>
</dbReference>
<dbReference type="PRINTS" id="PR00237">
    <property type="entry name" value="GPCRRHODOPSN"/>
</dbReference>
<comment type="subcellular location">
    <subcellularLocation>
        <location evidence="1">Cell membrane</location>
        <topology evidence="1">Multi-pass membrane protein</topology>
    </subcellularLocation>
</comment>
<evidence type="ECO:0000313" key="13">
    <source>
        <dbReference type="EMBL" id="RUS74095.1"/>
    </source>
</evidence>
<name>A0A433SXP7_ELYCH</name>
<feature type="transmembrane region" description="Helical" evidence="11">
    <location>
        <begin position="440"/>
        <end position="465"/>
    </location>
</feature>
<dbReference type="PANTHER" id="PTHR24249">
    <property type="entry name" value="HISTAMINE RECEPTOR-RELATED G-PROTEIN COUPLED RECEPTOR"/>
    <property type="match status" value="1"/>
</dbReference>
<proteinExistence type="inferred from homology"/>